<feature type="compositionally biased region" description="Polar residues" evidence="1">
    <location>
        <begin position="1"/>
        <end position="10"/>
    </location>
</feature>
<feature type="region of interest" description="Disordered" evidence="1">
    <location>
        <begin position="1"/>
        <end position="22"/>
    </location>
</feature>
<name>A0A4Y2WM40_ARAVE</name>
<dbReference type="AlphaFoldDB" id="A0A4Y2WM40"/>
<organism evidence="2 3">
    <name type="scientific">Araneus ventricosus</name>
    <name type="common">Orbweaver spider</name>
    <name type="synonym">Epeira ventricosa</name>
    <dbReference type="NCBI Taxonomy" id="182803"/>
    <lineage>
        <taxon>Eukaryota</taxon>
        <taxon>Metazoa</taxon>
        <taxon>Ecdysozoa</taxon>
        <taxon>Arthropoda</taxon>
        <taxon>Chelicerata</taxon>
        <taxon>Arachnida</taxon>
        <taxon>Araneae</taxon>
        <taxon>Araneomorphae</taxon>
        <taxon>Entelegynae</taxon>
        <taxon>Araneoidea</taxon>
        <taxon>Araneidae</taxon>
        <taxon>Araneus</taxon>
    </lineage>
</organism>
<feature type="compositionally biased region" description="Polar residues" evidence="1">
    <location>
        <begin position="91"/>
        <end position="109"/>
    </location>
</feature>
<dbReference type="EMBL" id="BGPR01062207">
    <property type="protein sequence ID" value="GBO37674.1"/>
    <property type="molecule type" value="Genomic_DNA"/>
</dbReference>
<protein>
    <submittedName>
        <fullName evidence="2">Uncharacterized protein</fullName>
    </submittedName>
</protein>
<reference evidence="2 3" key="1">
    <citation type="journal article" date="2019" name="Sci. Rep.">
        <title>Orb-weaving spider Araneus ventricosus genome elucidates the spidroin gene catalogue.</title>
        <authorList>
            <person name="Kono N."/>
            <person name="Nakamura H."/>
            <person name="Ohtoshi R."/>
            <person name="Moran D.A.P."/>
            <person name="Shinohara A."/>
            <person name="Yoshida Y."/>
            <person name="Fujiwara M."/>
            <person name="Mori M."/>
            <person name="Tomita M."/>
            <person name="Arakawa K."/>
        </authorList>
    </citation>
    <scope>NUCLEOTIDE SEQUENCE [LARGE SCALE GENOMIC DNA]</scope>
</reference>
<feature type="region of interest" description="Disordered" evidence="1">
    <location>
        <begin position="90"/>
        <end position="110"/>
    </location>
</feature>
<proteinExistence type="predicted"/>
<comment type="caution">
    <text evidence="2">The sequence shown here is derived from an EMBL/GenBank/DDBJ whole genome shotgun (WGS) entry which is preliminary data.</text>
</comment>
<keyword evidence="3" id="KW-1185">Reference proteome</keyword>
<gene>
    <name evidence="2" type="ORF">AVEN_238125_1</name>
</gene>
<sequence>MLRTPGSSGTRRMPLTPAQPKCKEQYRAVIQVRIAGTTEITRTTGSQALPRHPEKLNDSRCNSSSTEAGDLIASHQATARSLQEVVRTMTAGRSQSPAINTPSTRSENPVTYPATSHIHIFVVPSGEIEKEIRPKRT</sequence>
<accession>A0A4Y2WM40</accession>
<dbReference type="Proteomes" id="UP000499080">
    <property type="component" value="Unassembled WGS sequence"/>
</dbReference>
<evidence type="ECO:0000313" key="3">
    <source>
        <dbReference type="Proteomes" id="UP000499080"/>
    </source>
</evidence>
<feature type="region of interest" description="Disordered" evidence="1">
    <location>
        <begin position="41"/>
        <end position="67"/>
    </location>
</feature>
<evidence type="ECO:0000313" key="2">
    <source>
        <dbReference type="EMBL" id="GBO37674.1"/>
    </source>
</evidence>
<evidence type="ECO:0000256" key="1">
    <source>
        <dbReference type="SAM" id="MobiDB-lite"/>
    </source>
</evidence>